<reference evidence="2 3" key="1">
    <citation type="submission" date="2024-05" db="EMBL/GenBank/DDBJ databases">
        <title>A draft genome resource for the thread blight pathogen Marasmius tenuissimus strain MS-2.</title>
        <authorList>
            <person name="Yulfo-Soto G.E."/>
            <person name="Baruah I.K."/>
            <person name="Amoako-Attah I."/>
            <person name="Bukari Y."/>
            <person name="Meinhardt L.W."/>
            <person name="Bailey B.A."/>
            <person name="Cohen S.P."/>
        </authorList>
    </citation>
    <scope>NUCLEOTIDE SEQUENCE [LARGE SCALE GENOMIC DNA]</scope>
    <source>
        <strain evidence="2 3">MS-2</strain>
    </source>
</reference>
<protein>
    <recommendedName>
        <fullName evidence="1">AMP-dependent synthetase/ligase domain-containing protein</fullName>
    </recommendedName>
</protein>
<evidence type="ECO:0000313" key="2">
    <source>
        <dbReference type="EMBL" id="KAL0062750.1"/>
    </source>
</evidence>
<dbReference type="PANTHER" id="PTHR43201:SF3">
    <property type="entry name" value="ENZYME, PUTATIVE (JCVI)-RELATED"/>
    <property type="match status" value="1"/>
</dbReference>
<keyword evidence="3" id="KW-1185">Reference proteome</keyword>
<accession>A0ABR2ZNB8</accession>
<dbReference type="EMBL" id="JBBXMP010000097">
    <property type="protein sequence ID" value="KAL0062750.1"/>
    <property type="molecule type" value="Genomic_DNA"/>
</dbReference>
<proteinExistence type="predicted"/>
<organism evidence="2 3">
    <name type="scientific">Marasmius tenuissimus</name>
    <dbReference type="NCBI Taxonomy" id="585030"/>
    <lineage>
        <taxon>Eukaryota</taxon>
        <taxon>Fungi</taxon>
        <taxon>Dikarya</taxon>
        <taxon>Basidiomycota</taxon>
        <taxon>Agaricomycotina</taxon>
        <taxon>Agaricomycetes</taxon>
        <taxon>Agaricomycetidae</taxon>
        <taxon>Agaricales</taxon>
        <taxon>Marasmiineae</taxon>
        <taxon>Marasmiaceae</taxon>
        <taxon>Marasmius</taxon>
    </lineage>
</organism>
<dbReference type="Proteomes" id="UP001437256">
    <property type="component" value="Unassembled WGS sequence"/>
</dbReference>
<gene>
    <name evidence="2" type="ORF">AAF712_010372</name>
</gene>
<sequence length="569" mass="63034">MATHLEFQRPPLDGSLSIAEVYDWHQEHNPNHPLFVYAAGLRGGEVTKVTYSQFSDAYHRAGFLLAGVFDIDPYGARDSYPVVGILSTADTITSYTAIIGLLRLGVIPFPISPRFSARVIAHLMKKARVSHLVVNNDPHLRSVADAAVALIYDSTPVKIHSLPESEELYSDTWFPRIPKKTFHHSSPAIIIHSSSSTSEFPKVVPWTVGMQIQHARVPIPPNQVSHNLSGAIVSCHSIELFHTLGLFFLYWTPAAGMTLGTFKPSSPAILPSAEFCFHGIRATNSEYALTHTRFLEEWANDVNKISYLKTLKAVFFGGKILRQSAGELLSRSGVKLSNTYGSTEGGQVSAFPADHTGEEWDYFQCSPQCTLRVLDQGDGTFHGIVIPTAQQESPFVKAELQGNEAFATGDLMIPHPTRKDYWKVIGRVDDQIMLSSGEVVHPVRLENIVTSNPYIKAAQLFGQARPRLGVLVDMQDIPQDLLEGPVDALREIVWPTVQLMNSRYPSFCSVSREMIVVVSCAKPMIYTPKGSPKRAQNLQLYRNEIDRSYEGCGDSLLKAHPALMPRSLL</sequence>
<dbReference type="PANTHER" id="PTHR43201">
    <property type="entry name" value="ACYL-COA SYNTHETASE"/>
    <property type="match status" value="1"/>
</dbReference>
<dbReference type="Gene3D" id="3.40.50.12780">
    <property type="entry name" value="N-terminal domain of ligase-like"/>
    <property type="match status" value="1"/>
</dbReference>
<dbReference type="SUPFAM" id="SSF56801">
    <property type="entry name" value="Acetyl-CoA synthetase-like"/>
    <property type="match status" value="1"/>
</dbReference>
<dbReference type="InterPro" id="IPR000873">
    <property type="entry name" value="AMP-dep_synth/lig_dom"/>
</dbReference>
<dbReference type="Pfam" id="PF23562">
    <property type="entry name" value="AMP-binding_C_3"/>
    <property type="match status" value="1"/>
</dbReference>
<feature type="domain" description="AMP-dependent synthetase/ligase" evidence="1">
    <location>
        <begin position="24"/>
        <end position="376"/>
    </location>
</feature>
<evidence type="ECO:0000313" key="3">
    <source>
        <dbReference type="Proteomes" id="UP001437256"/>
    </source>
</evidence>
<dbReference type="Pfam" id="PF00501">
    <property type="entry name" value="AMP-binding"/>
    <property type="match status" value="1"/>
</dbReference>
<evidence type="ECO:0000259" key="1">
    <source>
        <dbReference type="Pfam" id="PF00501"/>
    </source>
</evidence>
<name>A0ABR2ZNB8_9AGAR</name>
<comment type="caution">
    <text evidence="2">The sequence shown here is derived from an EMBL/GenBank/DDBJ whole genome shotgun (WGS) entry which is preliminary data.</text>
</comment>
<dbReference type="InterPro" id="IPR042099">
    <property type="entry name" value="ANL_N_sf"/>
</dbReference>